<dbReference type="EMBL" id="GBXM01084859">
    <property type="protein sequence ID" value="JAH23718.1"/>
    <property type="molecule type" value="Transcribed_RNA"/>
</dbReference>
<evidence type="ECO:0000313" key="1">
    <source>
        <dbReference type="EMBL" id="JAH23718.1"/>
    </source>
</evidence>
<protein>
    <submittedName>
        <fullName evidence="1">Uncharacterized protein</fullName>
    </submittedName>
</protein>
<dbReference type="AlphaFoldDB" id="A0A0E9R5T7"/>
<name>A0A0E9R5T7_ANGAN</name>
<organism evidence="1">
    <name type="scientific">Anguilla anguilla</name>
    <name type="common">European freshwater eel</name>
    <name type="synonym">Muraena anguilla</name>
    <dbReference type="NCBI Taxonomy" id="7936"/>
    <lineage>
        <taxon>Eukaryota</taxon>
        <taxon>Metazoa</taxon>
        <taxon>Chordata</taxon>
        <taxon>Craniata</taxon>
        <taxon>Vertebrata</taxon>
        <taxon>Euteleostomi</taxon>
        <taxon>Actinopterygii</taxon>
        <taxon>Neopterygii</taxon>
        <taxon>Teleostei</taxon>
        <taxon>Anguilliformes</taxon>
        <taxon>Anguillidae</taxon>
        <taxon>Anguilla</taxon>
    </lineage>
</organism>
<proteinExistence type="predicted"/>
<accession>A0A0E9R5T7</accession>
<reference evidence="1" key="2">
    <citation type="journal article" date="2015" name="Fish Shellfish Immunol.">
        <title>Early steps in the European eel (Anguilla anguilla)-Vibrio vulnificus interaction in the gills: Role of the RtxA13 toxin.</title>
        <authorList>
            <person name="Callol A."/>
            <person name="Pajuelo D."/>
            <person name="Ebbesson L."/>
            <person name="Teles M."/>
            <person name="MacKenzie S."/>
            <person name="Amaro C."/>
        </authorList>
    </citation>
    <scope>NUCLEOTIDE SEQUENCE</scope>
</reference>
<sequence length="20" mass="2492">MEKYIICVFFFLIVFLCEFS</sequence>
<reference evidence="1" key="1">
    <citation type="submission" date="2014-11" db="EMBL/GenBank/DDBJ databases">
        <authorList>
            <person name="Amaro Gonzalez C."/>
        </authorList>
    </citation>
    <scope>NUCLEOTIDE SEQUENCE</scope>
</reference>